<accession>A0A9N9Q360</accession>
<evidence type="ECO:0000256" key="2">
    <source>
        <dbReference type="ARBA" id="ARBA00005180"/>
    </source>
</evidence>
<feature type="domain" description="Phosphoribosyltransferase" evidence="10">
    <location>
        <begin position="13"/>
        <end position="154"/>
    </location>
</feature>
<evidence type="ECO:0000313" key="12">
    <source>
        <dbReference type="Proteomes" id="UP000701801"/>
    </source>
</evidence>
<keyword evidence="6" id="KW-0328">Glycosyltransferase</keyword>
<keyword evidence="7" id="KW-0808">Transferase</keyword>
<evidence type="ECO:0000259" key="10">
    <source>
        <dbReference type="Pfam" id="PF14681"/>
    </source>
</evidence>
<evidence type="ECO:0000256" key="3">
    <source>
        <dbReference type="ARBA" id="ARBA00009516"/>
    </source>
</evidence>
<keyword evidence="5" id="KW-0021">Allosteric enzyme</keyword>
<evidence type="ECO:0000256" key="8">
    <source>
        <dbReference type="ARBA" id="ARBA00022741"/>
    </source>
</evidence>
<evidence type="ECO:0000313" key="11">
    <source>
        <dbReference type="EMBL" id="CAG8973454.1"/>
    </source>
</evidence>
<keyword evidence="12" id="KW-1185">Reference proteome</keyword>
<dbReference type="EC" id="2.4.2.9" evidence="4"/>
<reference evidence="11" key="1">
    <citation type="submission" date="2021-07" db="EMBL/GenBank/DDBJ databases">
        <authorList>
            <person name="Durling M."/>
        </authorList>
    </citation>
    <scope>NUCLEOTIDE SEQUENCE</scope>
</reference>
<dbReference type="InterPro" id="IPR000836">
    <property type="entry name" value="PRTase_dom"/>
</dbReference>
<keyword evidence="9" id="KW-0342">GTP-binding</keyword>
<dbReference type="InterPro" id="IPR029057">
    <property type="entry name" value="PRTase-like"/>
</dbReference>
<keyword evidence="8" id="KW-0547">Nucleotide-binding</keyword>
<dbReference type="PANTHER" id="PTHR32315">
    <property type="entry name" value="ADENINE PHOSPHORIBOSYLTRANSFERASE"/>
    <property type="match status" value="1"/>
</dbReference>
<evidence type="ECO:0000256" key="4">
    <source>
        <dbReference type="ARBA" id="ARBA00011894"/>
    </source>
</evidence>
<feature type="domain" description="Phosphoribosyltransferase" evidence="10">
    <location>
        <begin position="155"/>
        <end position="266"/>
    </location>
</feature>
<dbReference type="Gene3D" id="3.40.50.2020">
    <property type="match status" value="1"/>
</dbReference>
<organism evidence="11 12">
    <name type="scientific">Hymenoscyphus albidus</name>
    <dbReference type="NCBI Taxonomy" id="595503"/>
    <lineage>
        <taxon>Eukaryota</taxon>
        <taxon>Fungi</taxon>
        <taxon>Dikarya</taxon>
        <taxon>Ascomycota</taxon>
        <taxon>Pezizomycotina</taxon>
        <taxon>Leotiomycetes</taxon>
        <taxon>Helotiales</taxon>
        <taxon>Helotiaceae</taxon>
        <taxon>Hymenoscyphus</taxon>
    </lineage>
</organism>
<comment type="similarity">
    <text evidence="3">Belongs to the UPRTase family.</text>
</comment>
<dbReference type="Proteomes" id="UP000701801">
    <property type="component" value="Unassembled WGS sequence"/>
</dbReference>
<dbReference type="GO" id="GO:0005525">
    <property type="term" value="F:GTP binding"/>
    <property type="evidence" value="ECO:0007669"/>
    <property type="project" value="UniProtKB-KW"/>
</dbReference>
<dbReference type="PANTHER" id="PTHR32315:SF4">
    <property type="entry name" value="URACIL PHOSPHORIBOSYLTRANSFERASE, CHLOROPLASTIC"/>
    <property type="match status" value="1"/>
</dbReference>
<comment type="caution">
    <text evidence="11">The sequence shown here is derived from an EMBL/GenBank/DDBJ whole genome shotgun (WGS) entry which is preliminary data.</text>
</comment>
<evidence type="ECO:0000256" key="7">
    <source>
        <dbReference type="ARBA" id="ARBA00022679"/>
    </source>
</evidence>
<evidence type="ECO:0000256" key="9">
    <source>
        <dbReference type="ARBA" id="ARBA00023134"/>
    </source>
</evidence>
<evidence type="ECO:0000256" key="5">
    <source>
        <dbReference type="ARBA" id="ARBA00022533"/>
    </source>
</evidence>
<evidence type="ECO:0000256" key="1">
    <source>
        <dbReference type="ARBA" id="ARBA00001946"/>
    </source>
</evidence>
<gene>
    <name evidence="11" type="ORF">HYALB_00006480</name>
</gene>
<comment type="cofactor">
    <cofactor evidence="1">
        <name>Mg(2+)</name>
        <dbReference type="ChEBI" id="CHEBI:18420"/>
    </cofactor>
</comment>
<name>A0A9N9Q360_9HELO</name>
<dbReference type="EMBL" id="CAJVRM010000069">
    <property type="protein sequence ID" value="CAG8973454.1"/>
    <property type="molecule type" value="Genomic_DNA"/>
</dbReference>
<dbReference type="SUPFAM" id="SSF53271">
    <property type="entry name" value="PRTase-like"/>
    <property type="match status" value="1"/>
</dbReference>
<dbReference type="GO" id="GO:0004845">
    <property type="term" value="F:uracil phosphoribosyltransferase activity"/>
    <property type="evidence" value="ECO:0007669"/>
    <property type="project" value="UniProtKB-EC"/>
</dbReference>
<comment type="pathway">
    <text evidence="2">Pyrimidine metabolism; UMP biosynthesis via salvage pathway; UMP from uracil: step 1/1.</text>
</comment>
<dbReference type="InterPro" id="IPR050054">
    <property type="entry name" value="UPRTase/APRTase"/>
</dbReference>
<dbReference type="AlphaFoldDB" id="A0A9N9Q360"/>
<dbReference type="Pfam" id="PF14681">
    <property type="entry name" value="UPRTase"/>
    <property type="match status" value="2"/>
</dbReference>
<protein>
    <recommendedName>
        <fullName evidence="4">uracil phosphoribosyltransferase</fullName>
        <ecNumber evidence="4">2.4.2.9</ecNumber>
    </recommendedName>
</protein>
<proteinExistence type="inferred from homology"/>
<evidence type="ECO:0000256" key="6">
    <source>
        <dbReference type="ARBA" id="ARBA00022676"/>
    </source>
</evidence>
<dbReference type="OrthoDB" id="10257085at2759"/>
<sequence>MASPLPPNVHRSTHPCLQAKLSQLRSATSNARETKALVHEIALIVGCEALAAGLSTKSGSKSKTPLGYEFTTTEISPSTISLVPILRSGLGMLDAIQTLLPLPVPVHHLGLFREPTTLEPVEYYNNLPYHAPAAGTPSNAPNANASELAILLDPPVEYYNNLPYHAPAAGTPSNAPNANASELAILLDPVIATGGTAAAAIQTLKEWGVKRVIVISILGALPGLEKAAGEWPEGVEIWTAGVDESINEKGMIKPGLGDVGDRLFLTIGK</sequence>